<dbReference type="RefSeq" id="WP_072062727.1">
    <property type="nucleotide sequence ID" value="NZ_CVRY01000001.1"/>
</dbReference>
<keyword evidence="4" id="KW-0574">Periplasm</keyword>
<dbReference type="Pfam" id="PF00345">
    <property type="entry name" value="PapD_N"/>
    <property type="match status" value="1"/>
</dbReference>
<evidence type="ECO:0000259" key="7">
    <source>
        <dbReference type="Pfam" id="PF00345"/>
    </source>
</evidence>
<evidence type="ECO:0000256" key="5">
    <source>
        <dbReference type="ARBA" id="ARBA00023186"/>
    </source>
</evidence>
<dbReference type="InterPro" id="IPR001829">
    <property type="entry name" value="Pili_assmbl_chaperone_bac"/>
</dbReference>
<evidence type="ECO:0000256" key="3">
    <source>
        <dbReference type="ARBA" id="ARBA00022729"/>
    </source>
</evidence>
<dbReference type="GO" id="GO:0030288">
    <property type="term" value="C:outer membrane-bounded periplasmic space"/>
    <property type="evidence" value="ECO:0007669"/>
    <property type="project" value="InterPro"/>
</dbReference>
<dbReference type="SUPFAM" id="SSF49354">
    <property type="entry name" value="PapD-like"/>
    <property type="match status" value="1"/>
</dbReference>
<feature type="chain" id="PRO_5005196094" evidence="6">
    <location>
        <begin position="24"/>
        <end position="230"/>
    </location>
</feature>
<dbReference type="InterPro" id="IPR013783">
    <property type="entry name" value="Ig-like_fold"/>
</dbReference>
<feature type="domain" description="Pili assembly chaperone N-terminal" evidence="7">
    <location>
        <begin position="25"/>
        <end position="147"/>
    </location>
</feature>
<evidence type="ECO:0000256" key="6">
    <source>
        <dbReference type="SAM" id="SignalP"/>
    </source>
</evidence>
<evidence type="ECO:0000313" key="10">
    <source>
        <dbReference type="Proteomes" id="UP000183920"/>
    </source>
</evidence>
<accession>A0A0G4Q0R9</accession>
<evidence type="ECO:0000256" key="2">
    <source>
        <dbReference type="ARBA" id="ARBA00007399"/>
    </source>
</evidence>
<dbReference type="PANTHER" id="PTHR30251">
    <property type="entry name" value="PILUS ASSEMBLY CHAPERONE"/>
    <property type="match status" value="1"/>
</dbReference>
<dbReference type="SUPFAM" id="SSF49584">
    <property type="entry name" value="Periplasmic chaperone C-domain"/>
    <property type="match status" value="1"/>
</dbReference>
<organism evidence="9 10">
    <name type="scientific">Proteus penneri</name>
    <dbReference type="NCBI Taxonomy" id="102862"/>
    <lineage>
        <taxon>Bacteria</taxon>
        <taxon>Pseudomonadati</taxon>
        <taxon>Pseudomonadota</taxon>
        <taxon>Gammaproteobacteria</taxon>
        <taxon>Enterobacterales</taxon>
        <taxon>Morganellaceae</taxon>
        <taxon>Proteus</taxon>
    </lineage>
</organism>
<reference evidence="10" key="1">
    <citation type="submission" date="2015-06" db="EMBL/GenBank/DDBJ databases">
        <authorList>
            <person name="Urmite Genomes"/>
        </authorList>
    </citation>
    <scope>NUCLEOTIDE SEQUENCE [LARGE SCALE GENOMIC DNA]</scope>
    <source>
        <strain evidence="10">CSUR P1867</strain>
    </source>
</reference>
<comment type="subcellular location">
    <subcellularLocation>
        <location evidence="1">Periplasm</location>
    </subcellularLocation>
</comment>
<protein>
    <submittedName>
        <fullName evidence="9">Chaperone protein FocC</fullName>
    </submittedName>
</protein>
<keyword evidence="3 6" id="KW-0732">Signal</keyword>
<dbReference type="Pfam" id="PF02753">
    <property type="entry name" value="PapD_C"/>
    <property type="match status" value="1"/>
</dbReference>
<evidence type="ECO:0000256" key="1">
    <source>
        <dbReference type="ARBA" id="ARBA00004418"/>
    </source>
</evidence>
<proteinExistence type="inferred from homology"/>
<dbReference type="Gene3D" id="2.60.40.10">
    <property type="entry name" value="Immunoglobulins"/>
    <property type="match status" value="2"/>
</dbReference>
<evidence type="ECO:0000259" key="8">
    <source>
        <dbReference type="Pfam" id="PF02753"/>
    </source>
</evidence>
<dbReference type="AlphaFoldDB" id="A0A0G4Q0R9"/>
<comment type="similarity">
    <text evidence="2">Belongs to the periplasmic pilus chaperone family.</text>
</comment>
<dbReference type="InterPro" id="IPR016148">
    <property type="entry name" value="Pili_assmbl_chaperone_C"/>
</dbReference>
<sequence precursor="true">MNKFIMKIFIILILAFSYFNSNAQGVSLGKTRVIFSEGNSSESVYISNDDNQPYLIQAGVTENIDGNLSSNFIVTPPVFRLENKSVSSLRILLKETQDLPNDKESLFYLNTKIIPSTKRPNESESQESKLVLITNFVIKVIYRPENIARPSEQDYKKIFIKEQEGKWFLDNSTPYYMTLTSIKVNNEKYNKTLLLSPYSKTELVEVSIKEASWHIINDYGELSKEFKYKD</sequence>
<dbReference type="InterPro" id="IPR050643">
    <property type="entry name" value="Periplasmic_pilus_chap"/>
</dbReference>
<evidence type="ECO:0000256" key="4">
    <source>
        <dbReference type="ARBA" id="ARBA00022764"/>
    </source>
</evidence>
<feature type="domain" description="Pili assembly chaperone C-terminal" evidence="8">
    <location>
        <begin position="170"/>
        <end position="221"/>
    </location>
</feature>
<dbReference type="GO" id="GO:0071555">
    <property type="term" value="P:cell wall organization"/>
    <property type="evidence" value="ECO:0007669"/>
    <property type="project" value="InterPro"/>
</dbReference>
<dbReference type="InterPro" id="IPR036316">
    <property type="entry name" value="Pili_assmbl_chap_C_dom_sf"/>
</dbReference>
<dbReference type="InterPro" id="IPR008962">
    <property type="entry name" value="PapD-like_sf"/>
</dbReference>
<dbReference type="InterPro" id="IPR016147">
    <property type="entry name" value="Pili_assmbl_chaperone_N"/>
</dbReference>
<dbReference type="Proteomes" id="UP000183920">
    <property type="component" value="Unassembled WGS sequence"/>
</dbReference>
<dbReference type="EMBL" id="CVRY01000001">
    <property type="protein sequence ID" value="CRL59231.1"/>
    <property type="molecule type" value="Genomic_DNA"/>
</dbReference>
<dbReference type="PRINTS" id="PR00969">
    <property type="entry name" value="CHAPERONPILI"/>
</dbReference>
<dbReference type="PANTHER" id="PTHR30251:SF0">
    <property type="entry name" value="FIMBRIAL CHAPERONE PROTEIN ELFD-RELATED"/>
    <property type="match status" value="1"/>
</dbReference>
<name>A0A0G4Q0R9_9GAMM</name>
<feature type="signal peptide" evidence="6">
    <location>
        <begin position="1"/>
        <end position="23"/>
    </location>
</feature>
<evidence type="ECO:0000313" key="9">
    <source>
        <dbReference type="EMBL" id="CRL59231.1"/>
    </source>
</evidence>
<keyword evidence="5" id="KW-0143">Chaperone</keyword>
<gene>
    <name evidence="9" type="primary">focC_1</name>
    <name evidence="9" type="ORF">BN1804_00327</name>
</gene>